<dbReference type="AlphaFoldDB" id="A0AAD2CBE6"/>
<gene>
    <name evidence="3" type="ORF">CYCCA115_LOCUS423</name>
</gene>
<proteinExistence type="predicted"/>
<reference evidence="3" key="1">
    <citation type="submission" date="2023-08" db="EMBL/GenBank/DDBJ databases">
        <authorList>
            <person name="Audoor S."/>
            <person name="Bilcke G."/>
        </authorList>
    </citation>
    <scope>NUCLEOTIDE SEQUENCE</scope>
</reference>
<evidence type="ECO:0000313" key="4">
    <source>
        <dbReference type="Proteomes" id="UP001295423"/>
    </source>
</evidence>
<evidence type="ECO:0008006" key="5">
    <source>
        <dbReference type="Google" id="ProtNLM"/>
    </source>
</evidence>
<protein>
    <recommendedName>
        <fullName evidence="5">Ricin B lectin domain-containing protein</fullName>
    </recommendedName>
</protein>
<keyword evidence="4" id="KW-1185">Reference proteome</keyword>
<comment type="caution">
    <text evidence="3">The sequence shown here is derived from an EMBL/GenBank/DDBJ whole genome shotgun (WGS) entry which is preliminary data.</text>
</comment>
<evidence type="ECO:0000256" key="1">
    <source>
        <dbReference type="SAM" id="MobiDB-lite"/>
    </source>
</evidence>
<feature type="region of interest" description="Disordered" evidence="1">
    <location>
        <begin position="103"/>
        <end position="222"/>
    </location>
</feature>
<dbReference type="EMBL" id="CAKOGP040000001">
    <property type="protein sequence ID" value="CAJ1905157.1"/>
    <property type="molecule type" value="Genomic_DNA"/>
</dbReference>
<dbReference type="Proteomes" id="UP001295423">
    <property type="component" value="Unassembled WGS sequence"/>
</dbReference>
<evidence type="ECO:0000256" key="2">
    <source>
        <dbReference type="SAM" id="SignalP"/>
    </source>
</evidence>
<name>A0AAD2CBE6_9STRA</name>
<evidence type="ECO:0000313" key="3">
    <source>
        <dbReference type="EMBL" id="CAJ1905157.1"/>
    </source>
</evidence>
<sequence length="483" mass="53094">MTILRLYLLLLPLVGSSVPESHVRRRDIGLRFSVAKKKVDVAGPDPTCHQQDVDEILASCDCAADFDGVAWKNENDYMSCLIVHKTFTPCGLQRIIESSPCLPFPTPQPTTSSMPSTSMPSSVPSSSPSMIPSTSMLPSSSSIPSSIPSQSLAPSVEPSTQEPSSVPSHSIAPSSDPSYVPSDLPSLVPSELRKPSASPSASPSLVPSGSSGPSAQESASPSQISLGLLNTTRVGTADQYTLDDFLEEDDATKPFLEIVGDNQWPPEVFPLSMCQGDCDGDKDCKGDLQCMPRDDFEPVPGCQGAGEKAKDYCADPKPPRPWSGWDAFYKFKLRLFYDPLYFWQEAFEESWWCMECTRCSNYTLGDGDEANCTIPGPNTTSCMENDNIWIMGCKRDNRDYQYNIVKNVGSGDQIRVDSTHLCFSTLNTTFLELKTCNNTDYKQLWMPITNLSKFVLQPYEDHLPHFNNSLCLTQMHHPKSEGG</sequence>
<feature type="signal peptide" evidence="2">
    <location>
        <begin position="1"/>
        <end position="16"/>
    </location>
</feature>
<organism evidence="3 4">
    <name type="scientific">Cylindrotheca closterium</name>
    <dbReference type="NCBI Taxonomy" id="2856"/>
    <lineage>
        <taxon>Eukaryota</taxon>
        <taxon>Sar</taxon>
        <taxon>Stramenopiles</taxon>
        <taxon>Ochrophyta</taxon>
        <taxon>Bacillariophyta</taxon>
        <taxon>Bacillariophyceae</taxon>
        <taxon>Bacillariophycidae</taxon>
        <taxon>Bacillariales</taxon>
        <taxon>Bacillariaceae</taxon>
        <taxon>Cylindrotheca</taxon>
    </lineage>
</organism>
<feature type="compositionally biased region" description="Low complexity" evidence="1">
    <location>
        <begin position="195"/>
        <end position="215"/>
    </location>
</feature>
<feature type="chain" id="PRO_5042283326" description="Ricin B lectin domain-containing protein" evidence="2">
    <location>
        <begin position="17"/>
        <end position="483"/>
    </location>
</feature>
<feature type="compositionally biased region" description="Low complexity" evidence="1">
    <location>
        <begin position="109"/>
        <end position="156"/>
    </location>
</feature>
<keyword evidence="2" id="KW-0732">Signal</keyword>
<feature type="compositionally biased region" description="Low complexity" evidence="1">
    <location>
        <begin position="163"/>
        <end position="175"/>
    </location>
</feature>
<accession>A0AAD2CBE6</accession>